<proteinExistence type="inferred from homology"/>
<dbReference type="InterPro" id="IPR050259">
    <property type="entry name" value="SDR"/>
</dbReference>
<name>A0ABN0XXK3_9BACL</name>
<comment type="similarity">
    <text evidence="1 2">Belongs to the short-chain dehydrogenases/reductases (SDR) family.</text>
</comment>
<protein>
    <submittedName>
        <fullName evidence="3">3-oxoacyl-[acyl-carrier-protein] reductase</fullName>
    </submittedName>
</protein>
<dbReference type="PRINTS" id="PR00081">
    <property type="entry name" value="GDHRDH"/>
</dbReference>
<evidence type="ECO:0000313" key="4">
    <source>
        <dbReference type="Proteomes" id="UP001500340"/>
    </source>
</evidence>
<evidence type="ECO:0000313" key="3">
    <source>
        <dbReference type="EMBL" id="GAA0375741.1"/>
    </source>
</evidence>
<accession>A0ABN0XXK3</accession>
<dbReference type="PRINTS" id="PR00080">
    <property type="entry name" value="SDRFAMILY"/>
</dbReference>
<dbReference type="EMBL" id="BAAACX010000004">
    <property type="protein sequence ID" value="GAA0375741.1"/>
    <property type="molecule type" value="Genomic_DNA"/>
</dbReference>
<dbReference type="Proteomes" id="UP001500340">
    <property type="component" value="Unassembled WGS sequence"/>
</dbReference>
<evidence type="ECO:0000256" key="1">
    <source>
        <dbReference type="ARBA" id="ARBA00006484"/>
    </source>
</evidence>
<evidence type="ECO:0000256" key="2">
    <source>
        <dbReference type="RuleBase" id="RU000363"/>
    </source>
</evidence>
<dbReference type="InterPro" id="IPR020904">
    <property type="entry name" value="Sc_DH/Rdtase_CS"/>
</dbReference>
<dbReference type="PROSITE" id="PS00061">
    <property type="entry name" value="ADH_SHORT"/>
    <property type="match status" value="1"/>
</dbReference>
<dbReference type="InterPro" id="IPR036291">
    <property type="entry name" value="NAD(P)-bd_dom_sf"/>
</dbReference>
<reference evidence="3 4" key="1">
    <citation type="journal article" date="2019" name="Int. J. Syst. Evol. Microbiol.">
        <title>The Global Catalogue of Microorganisms (GCM) 10K type strain sequencing project: providing services to taxonomists for standard genome sequencing and annotation.</title>
        <authorList>
            <consortium name="The Broad Institute Genomics Platform"/>
            <consortium name="The Broad Institute Genome Sequencing Center for Infectious Disease"/>
            <person name="Wu L."/>
            <person name="Ma J."/>
        </authorList>
    </citation>
    <scope>NUCLEOTIDE SEQUENCE [LARGE SCALE GENOMIC DNA]</scope>
    <source>
        <strain evidence="3 4">JCM 12774</strain>
    </source>
</reference>
<dbReference type="SUPFAM" id="SSF51735">
    <property type="entry name" value="NAD(P)-binding Rossmann-fold domains"/>
    <property type="match status" value="1"/>
</dbReference>
<dbReference type="PANTHER" id="PTHR42879">
    <property type="entry name" value="3-OXOACYL-(ACYL-CARRIER-PROTEIN) REDUCTASE"/>
    <property type="match status" value="1"/>
</dbReference>
<organism evidence="3 4">
    <name type="scientific">Paenibacillus motobuensis</name>
    <dbReference type="NCBI Taxonomy" id="295324"/>
    <lineage>
        <taxon>Bacteria</taxon>
        <taxon>Bacillati</taxon>
        <taxon>Bacillota</taxon>
        <taxon>Bacilli</taxon>
        <taxon>Bacillales</taxon>
        <taxon>Paenibacillaceae</taxon>
        <taxon>Paenibacillus</taxon>
    </lineage>
</organism>
<comment type="caution">
    <text evidence="3">The sequence shown here is derived from an EMBL/GenBank/DDBJ whole genome shotgun (WGS) entry which is preliminary data.</text>
</comment>
<dbReference type="Pfam" id="PF00106">
    <property type="entry name" value="adh_short"/>
    <property type="match status" value="1"/>
</dbReference>
<sequence>MGHILVTGGSRGIGKAIVESLITENKSIIYTYANENPNETLLKQKAKDNGVTCFSYKVDQKDSSQVTKFCNQIISEYDDIEAIILNAGISQNSLISNITDEQWHEVIETNLYGPFYYLRNMYNYFISKGEGTVITVSSMAAINGSIGAAAYAASKGGIIGLAKSAGKEMARFGIKSYIIAPGYVETDMTANLNMKKTVSSILMGRLGTPQEIADLVSYLITKKNFFQNNIFTADGGNV</sequence>
<gene>
    <name evidence="3" type="primary">fabG_2</name>
    <name evidence="3" type="ORF">GCM10008933_03640</name>
</gene>
<keyword evidence="4" id="KW-1185">Reference proteome</keyword>
<dbReference type="RefSeq" id="WP_343856754.1">
    <property type="nucleotide sequence ID" value="NZ_BAAACX010000004.1"/>
</dbReference>
<dbReference type="InterPro" id="IPR002347">
    <property type="entry name" value="SDR_fam"/>
</dbReference>
<dbReference type="Gene3D" id="3.40.50.720">
    <property type="entry name" value="NAD(P)-binding Rossmann-like Domain"/>
    <property type="match status" value="1"/>
</dbReference>
<dbReference type="PANTHER" id="PTHR42879:SF2">
    <property type="entry name" value="3-OXOACYL-[ACYL-CARRIER-PROTEIN] REDUCTASE FABG"/>
    <property type="match status" value="1"/>
</dbReference>